<evidence type="ECO:0000256" key="3">
    <source>
        <dbReference type="SAM" id="MobiDB-lite"/>
    </source>
</evidence>
<keyword evidence="4" id="KW-0732">Signal</keyword>
<dbReference type="InterPro" id="IPR007867">
    <property type="entry name" value="GMC_OxRtase_C"/>
</dbReference>
<keyword evidence="7" id="KW-1185">Reference proteome</keyword>
<comment type="cofactor">
    <cofactor evidence="1">
        <name>FAD</name>
        <dbReference type="ChEBI" id="CHEBI:57692"/>
    </cofactor>
</comment>
<feature type="compositionally biased region" description="Low complexity" evidence="3">
    <location>
        <begin position="26"/>
        <end position="37"/>
    </location>
</feature>
<comment type="similarity">
    <text evidence="2">Belongs to the GMC oxidoreductase family.</text>
</comment>
<dbReference type="STRING" id="796604.A0A2X0MQX2"/>
<dbReference type="InterPro" id="IPR000172">
    <property type="entry name" value="GMC_OxRdtase_N"/>
</dbReference>
<evidence type="ECO:0000256" key="2">
    <source>
        <dbReference type="ARBA" id="ARBA00010790"/>
    </source>
</evidence>
<dbReference type="EMBL" id="FQNC01000043">
    <property type="protein sequence ID" value="SGY47056.1"/>
    <property type="molecule type" value="Genomic_DNA"/>
</dbReference>
<feature type="signal peptide" evidence="4">
    <location>
        <begin position="1"/>
        <end position="21"/>
    </location>
</feature>
<feature type="compositionally biased region" description="Low complexity" evidence="3">
    <location>
        <begin position="697"/>
        <end position="715"/>
    </location>
</feature>
<dbReference type="PROSITE" id="PS00624">
    <property type="entry name" value="GMC_OXRED_2"/>
    <property type="match status" value="1"/>
</dbReference>
<accession>A0A2X0MQX2</accession>
<sequence>MFYKRCGNHLLLVYLATLSTGIPYRSSPSGSTSQTPGAEHQHRASTNSTTSSNFIPINPFSTPDVLAGKTFDYVIVGQNKGLRRRKRQLIGGTTGLVLASRLSKDASKRVAVIEAGKDGGEVMHDHILPPARAYLNTLSTPTSDYDWHYQTTPQRGLNGRQVFLPRGKVLGGSSAVNQLYMVQQSKIEQDAWADQVGTEDWSWNTLYPYLKKTENYSAPLHIDETKMLVDENVHGKGGPIHYSYPGYNYPSLNTWIDTLGHLGVESRDPGGGDNYGAFIATSSINPNGWERSYAKNGYLDPVADRPHLVVLTGHQVTRINFNGATATSVSFASGANRTVYTVSATKEIILCAGAIGTPQLLLVSGVGPRSQLEALHIPVVMNLPGVGKHLRDHLSGSLDFDVTGRVDVTADLLERNATLAAQQMTMWQLWDPSSLYNAPDNALAYLNLTTLLGTDNTEAFLSQLREYKPIAVAGYSNDGSVQKGYDAAYDSEVNIIYPSVIGQAELALSSVRSYAETLELASGIYGNSTLTLSLQASLQHPLSRGSITINSTSTFSPPVIDPGYLTHPGDIQVLREAFKFARKVSQTPPLSTLVVTEITPGPGSVSSDDEWEDWIRKSTTTSHHPTSTCSMLPLSLGGVVDPSLRVYNLIGLRIVDASVMPISMSAHPTAPLYGLAERASELILNTAWVTVGSEAASTRSKSSSTTPSSTLKGKTSKFSGGTSFKVVGLHRLLYTLVAFVIALIV</sequence>
<dbReference type="SUPFAM" id="SSF54373">
    <property type="entry name" value="FAD-linked reductases, C-terminal domain"/>
    <property type="match status" value="1"/>
</dbReference>
<feature type="chain" id="PRO_5015857018" evidence="4">
    <location>
        <begin position="22"/>
        <end position="745"/>
    </location>
</feature>
<dbReference type="Proteomes" id="UP000249464">
    <property type="component" value="Unassembled WGS sequence"/>
</dbReference>
<evidence type="ECO:0000256" key="4">
    <source>
        <dbReference type="SAM" id="SignalP"/>
    </source>
</evidence>
<protein>
    <submittedName>
        <fullName evidence="6">BQ5605_C001g00492 protein</fullName>
    </submittedName>
</protein>
<evidence type="ECO:0000259" key="5">
    <source>
        <dbReference type="PROSITE" id="PS00624"/>
    </source>
</evidence>
<dbReference type="AlphaFoldDB" id="A0A2X0MQX2"/>
<dbReference type="SUPFAM" id="SSF51905">
    <property type="entry name" value="FAD/NAD(P)-binding domain"/>
    <property type="match status" value="1"/>
</dbReference>
<reference evidence="6 7" key="1">
    <citation type="submission" date="2016-11" db="EMBL/GenBank/DDBJ databases">
        <authorList>
            <person name="Jaros S."/>
            <person name="Januszkiewicz K."/>
            <person name="Wedrychowicz H."/>
        </authorList>
    </citation>
    <scope>NUCLEOTIDE SEQUENCE [LARGE SCALE GENOMIC DNA]</scope>
</reference>
<dbReference type="Pfam" id="PF00732">
    <property type="entry name" value="GMC_oxred_N"/>
    <property type="match status" value="1"/>
</dbReference>
<feature type="region of interest" description="Disordered" evidence="3">
    <location>
        <begin position="696"/>
        <end position="715"/>
    </location>
</feature>
<dbReference type="InterPro" id="IPR036188">
    <property type="entry name" value="FAD/NAD-bd_sf"/>
</dbReference>
<dbReference type="Gene3D" id="3.30.560.10">
    <property type="entry name" value="Glucose Oxidase, domain 3"/>
    <property type="match status" value="1"/>
</dbReference>
<evidence type="ECO:0000313" key="6">
    <source>
        <dbReference type="EMBL" id="SGY47056.1"/>
    </source>
</evidence>
<evidence type="ECO:0000313" key="7">
    <source>
        <dbReference type="Proteomes" id="UP000249464"/>
    </source>
</evidence>
<dbReference type="GO" id="GO:0050660">
    <property type="term" value="F:flavin adenine dinucleotide binding"/>
    <property type="evidence" value="ECO:0007669"/>
    <property type="project" value="InterPro"/>
</dbReference>
<dbReference type="PANTHER" id="PTHR11552:SF218">
    <property type="entry name" value="GLUCOSE-METHANOL-CHOLINE OXIDOREDUCTASE N-TERMINAL DOMAIN-CONTAINING PROTEIN"/>
    <property type="match status" value="1"/>
</dbReference>
<name>A0A2X0MQX2_9BASI</name>
<gene>
    <name evidence="6" type="primary">BQ5605_C001g00492</name>
    <name evidence="6" type="ORF">BQ5605_C001G00492</name>
</gene>
<dbReference type="GO" id="GO:0016614">
    <property type="term" value="F:oxidoreductase activity, acting on CH-OH group of donors"/>
    <property type="evidence" value="ECO:0007669"/>
    <property type="project" value="InterPro"/>
</dbReference>
<proteinExistence type="inferred from homology"/>
<dbReference type="InterPro" id="IPR012132">
    <property type="entry name" value="GMC_OxRdtase"/>
</dbReference>
<dbReference type="Pfam" id="PF05199">
    <property type="entry name" value="GMC_oxred_C"/>
    <property type="match status" value="1"/>
</dbReference>
<evidence type="ECO:0000256" key="1">
    <source>
        <dbReference type="ARBA" id="ARBA00001974"/>
    </source>
</evidence>
<dbReference type="Gene3D" id="3.50.50.60">
    <property type="entry name" value="FAD/NAD(P)-binding domain"/>
    <property type="match status" value="1"/>
</dbReference>
<feature type="compositionally biased region" description="Polar residues" evidence="3">
    <location>
        <begin position="44"/>
        <end position="53"/>
    </location>
</feature>
<feature type="region of interest" description="Disordered" evidence="3">
    <location>
        <begin position="25"/>
        <end position="53"/>
    </location>
</feature>
<dbReference type="PANTHER" id="PTHR11552">
    <property type="entry name" value="GLUCOSE-METHANOL-CHOLINE GMC OXIDOREDUCTASE"/>
    <property type="match status" value="1"/>
</dbReference>
<organism evidence="6 7">
    <name type="scientific">Microbotryum silenes-dioicae</name>
    <dbReference type="NCBI Taxonomy" id="796604"/>
    <lineage>
        <taxon>Eukaryota</taxon>
        <taxon>Fungi</taxon>
        <taxon>Dikarya</taxon>
        <taxon>Basidiomycota</taxon>
        <taxon>Pucciniomycotina</taxon>
        <taxon>Microbotryomycetes</taxon>
        <taxon>Microbotryales</taxon>
        <taxon>Microbotryaceae</taxon>
        <taxon>Microbotryum</taxon>
    </lineage>
</organism>
<feature type="domain" description="Glucose-methanol-choline oxidoreductase N-terminal" evidence="5">
    <location>
        <begin position="353"/>
        <end position="367"/>
    </location>
</feature>